<feature type="domain" description="Gram-positive cocci surface proteins LPxTG" evidence="15">
    <location>
        <begin position="1382"/>
        <end position="1417"/>
    </location>
</feature>
<feature type="compositionally biased region" description="Polar residues" evidence="11">
    <location>
        <begin position="49"/>
        <end position="71"/>
    </location>
</feature>
<evidence type="ECO:0000256" key="3">
    <source>
        <dbReference type="ARBA" id="ARBA00012663"/>
    </source>
</evidence>
<evidence type="ECO:0000256" key="6">
    <source>
        <dbReference type="ARBA" id="ARBA00022729"/>
    </source>
</evidence>
<keyword evidence="8" id="KW-0572">Peptidoglycan-anchor</keyword>
<evidence type="ECO:0000256" key="4">
    <source>
        <dbReference type="ARBA" id="ARBA00022512"/>
    </source>
</evidence>
<dbReference type="InterPro" id="IPR019931">
    <property type="entry name" value="LPXTG_anchor"/>
</dbReference>
<evidence type="ECO:0000256" key="1">
    <source>
        <dbReference type="ARBA" id="ARBA00001231"/>
    </source>
</evidence>
<dbReference type="InterPro" id="IPR015882">
    <property type="entry name" value="HEX_bac_N"/>
</dbReference>
<dbReference type="SUPFAM" id="SSF49785">
    <property type="entry name" value="Galactose-binding domain-like"/>
    <property type="match status" value="1"/>
</dbReference>
<evidence type="ECO:0000259" key="15">
    <source>
        <dbReference type="PROSITE" id="PS50847"/>
    </source>
</evidence>
<dbReference type="SMART" id="SM00429">
    <property type="entry name" value="IPT"/>
    <property type="match status" value="2"/>
</dbReference>
<comment type="similarity">
    <text evidence="2">Belongs to the glycosyl hydrolase 20 family.</text>
</comment>
<dbReference type="GO" id="GO:0005975">
    <property type="term" value="P:carbohydrate metabolic process"/>
    <property type="evidence" value="ECO:0007669"/>
    <property type="project" value="InterPro"/>
</dbReference>
<dbReference type="PANTHER" id="PTHR22600">
    <property type="entry name" value="BETA-HEXOSAMINIDASE"/>
    <property type="match status" value="1"/>
</dbReference>
<evidence type="ECO:0000256" key="7">
    <source>
        <dbReference type="ARBA" id="ARBA00022801"/>
    </source>
</evidence>
<dbReference type="InterPro" id="IPR000421">
    <property type="entry name" value="FA58C"/>
</dbReference>
<dbReference type="Gene3D" id="2.60.120.260">
    <property type="entry name" value="Galactose-binding domain-like"/>
    <property type="match status" value="2"/>
</dbReference>
<dbReference type="KEGG" id="huw:FPZ11_15510"/>
<dbReference type="CDD" id="cd00102">
    <property type="entry name" value="IPT"/>
    <property type="match status" value="2"/>
</dbReference>
<gene>
    <name evidence="16" type="ORF">FPZ11_15510</name>
</gene>
<dbReference type="Pfam" id="PF02838">
    <property type="entry name" value="Glyco_hydro_20b"/>
    <property type="match status" value="1"/>
</dbReference>
<keyword evidence="12" id="KW-1133">Transmembrane helix</keyword>
<proteinExistence type="inferred from homology"/>
<name>A0A5B8M6Y2_9MICO</name>
<keyword evidence="9" id="KW-0326">Glycosidase</keyword>
<dbReference type="RefSeq" id="WP_146321995.1">
    <property type="nucleotide sequence ID" value="NZ_CP042305.1"/>
</dbReference>
<evidence type="ECO:0000256" key="13">
    <source>
        <dbReference type="SAM" id="SignalP"/>
    </source>
</evidence>
<dbReference type="InterPro" id="IPR029018">
    <property type="entry name" value="Hex-like_dom2"/>
</dbReference>
<keyword evidence="6 13" id="KW-0732">Signal</keyword>
<dbReference type="Pfam" id="PF00728">
    <property type="entry name" value="Glyco_hydro_20"/>
    <property type="match status" value="1"/>
</dbReference>
<dbReference type="Proteomes" id="UP000320216">
    <property type="component" value="Chromosome"/>
</dbReference>
<evidence type="ECO:0000256" key="8">
    <source>
        <dbReference type="ARBA" id="ARBA00023088"/>
    </source>
</evidence>
<organism evidence="16 17">
    <name type="scientific">Humibacter ginsenosidimutans</name>
    <dbReference type="NCBI Taxonomy" id="2599293"/>
    <lineage>
        <taxon>Bacteria</taxon>
        <taxon>Bacillati</taxon>
        <taxon>Actinomycetota</taxon>
        <taxon>Actinomycetes</taxon>
        <taxon>Micrococcales</taxon>
        <taxon>Microbacteriaceae</taxon>
        <taxon>Humibacter</taxon>
    </lineage>
</organism>
<dbReference type="InterPro" id="IPR025705">
    <property type="entry name" value="Beta_hexosaminidase_sua/sub"/>
</dbReference>
<dbReference type="GO" id="GO:0004563">
    <property type="term" value="F:beta-N-acetylhexosaminidase activity"/>
    <property type="evidence" value="ECO:0007669"/>
    <property type="project" value="UniProtKB-EC"/>
</dbReference>
<dbReference type="InterPro" id="IPR014756">
    <property type="entry name" value="Ig_E-set"/>
</dbReference>
<sequence length="1417" mass="145030">MWVRLRAGAALVALVSATLVTLTVGGAPASGATPGEDVALQSNGGVATAASSFPNTDGSQPNPSFVATNANDGDDSTRWGSEYTHASNPKLTYDPTNDWLQIKLASPQPIDHVVLKWESAYASQFQIQGSTDGSTWTTLKEITNATGGVESIPIGSTTKYSYVRMQGEKTATSYGYSIYTFQVWNGPEPAVQATLPVVPTVKKWAPGTGTFSVPQGGTVAIAGSSPDQNELQDIAKSMEGDLATMGAPAMTTSSSGSGTIVLAIDATMPAGQYTLAVSGTGVTLTGNDSDAVFDGTQTLEQLLATAADRATLPIGTVTDSPTQQHRGVMVDTARKYWTIASLEQLIRQMAWLKLDYLHWHITDSEYFRLSLPGYTDLAAKQSYDQADIQTIENYAAQYHVTVEPEVDLPGHSTAMTAVHNDLRWDCSSMNKMISSGNPDPGFTVDITKPANVAYLDGLVTEVAKSFSSPIIHLGGDETPQTDLQSACPELQDYATAQGYSKTEDVFLAFENHMDDLLKSQGKTMEMWGWWPQAGGAGSVTPNKDILIQAWLGDEQANFISKGYDVVVSNEKSLMYVVPKYSPGTANGTYSPNDQSLYQSYSAPTGSQVAGLELAEWGDNAYQMPDAYPLSFMERPMQVLAAVAWGSPRLSSYLDYEQNVDAVGSAPGVLGVEPGTTVATGTATGTAGSSAAVDGNTATAWTASANGAWVGIDRGADAVGNVVGARVLPTNNSSLSSLVGSQIQGCTTGPDTGCTTLATLTWTPTWDWDLYNLSSTGDYRWLRLLGASGAKPSLAELQFLQEPQTDVGVSASASAAAVAPGDSVTVTATVANSGGSSAAYTVSARPVNTLNNTQLDAGSAQTVTVAAGGTAQATFSVHVPASAAPGEYIAQVTAISAGSATAVATANTGFSVGYSSLVSAYDNVGVTSDDNPEPGDLDGAQSSLSATALSAQGITPGSIITTSNGSYRASWDLIGTPDDALASGQTIPLSGSSSSVSLLTTGTYSPKAGSVTLHYADGTSATSTLSVLDWSSVAALPSGTVLAVNAGVVNANRRAQTTKTANLYSIAVPADPTKQLASITLPAGPAYTQASGPAIHVFAISTNEPADDLTGTTESAPVTLSAAGDVILDSPSTTDGTWSAKGSSVTFTPNPGFDGTADALYQTVDANNGVSTAGKVSVVVTAPAAPLPAITSLDPDRGPETGGTLVTISGTGFDNATGVTFGGIRGSAFTKVSDTKITVTAPMHVPGTVDVLVESQGGALVPTGPTRSALAEDALDAGQSGAASFTYFAVTSVGSVTPATGTSAGGTKVTIRGACFTGATKVLFGTRTATSFVVVDDSTITAVTPAGTGKVDVTVKGAGECGTSTLPAAFSYLTAGQVVASTLAETGSTVSSVMVGLSVLGMLVGGIVVLLSRRRRNA</sequence>
<dbReference type="InterPro" id="IPR017853">
    <property type="entry name" value="GH"/>
</dbReference>
<evidence type="ECO:0000256" key="11">
    <source>
        <dbReference type="SAM" id="MobiDB-lite"/>
    </source>
</evidence>
<dbReference type="EC" id="3.2.1.52" evidence="3"/>
<comment type="catalytic activity">
    <reaction evidence="1">
        <text>Hydrolysis of terminal non-reducing N-acetyl-D-hexosamine residues in N-acetyl-beta-D-hexosaminides.</text>
        <dbReference type="EC" id="3.2.1.52"/>
    </reaction>
</comment>
<evidence type="ECO:0000256" key="12">
    <source>
        <dbReference type="SAM" id="Phobius"/>
    </source>
</evidence>
<dbReference type="SUPFAM" id="SSF55545">
    <property type="entry name" value="beta-N-acetylhexosaminidase-like domain"/>
    <property type="match status" value="1"/>
</dbReference>
<feature type="transmembrane region" description="Helical" evidence="12">
    <location>
        <begin position="1389"/>
        <end position="1410"/>
    </location>
</feature>
<dbReference type="Pfam" id="PF01833">
    <property type="entry name" value="TIG"/>
    <property type="match status" value="2"/>
</dbReference>
<evidence type="ECO:0000256" key="5">
    <source>
        <dbReference type="ARBA" id="ARBA00022525"/>
    </source>
</evidence>
<evidence type="ECO:0000256" key="2">
    <source>
        <dbReference type="ARBA" id="ARBA00006285"/>
    </source>
</evidence>
<dbReference type="SUPFAM" id="SSF51445">
    <property type="entry name" value="(Trans)glycosidases"/>
    <property type="match status" value="1"/>
</dbReference>
<keyword evidence="12" id="KW-0812">Transmembrane</keyword>
<feature type="chain" id="PRO_5022672177" description="beta-N-acetylhexosaminidase" evidence="13">
    <location>
        <begin position="30"/>
        <end position="1417"/>
    </location>
</feature>
<keyword evidence="7 16" id="KW-0378">Hydrolase</keyword>
<keyword evidence="5" id="KW-0964">Secreted</keyword>
<dbReference type="Gene3D" id="3.20.20.80">
    <property type="entry name" value="Glycosidases"/>
    <property type="match status" value="1"/>
</dbReference>
<dbReference type="InterPro" id="IPR015883">
    <property type="entry name" value="Glyco_hydro_20_cat"/>
</dbReference>
<dbReference type="GO" id="GO:0016020">
    <property type="term" value="C:membrane"/>
    <property type="evidence" value="ECO:0007669"/>
    <property type="project" value="TreeGrafter"/>
</dbReference>
<dbReference type="SUPFAM" id="SSF81296">
    <property type="entry name" value="E set domains"/>
    <property type="match status" value="2"/>
</dbReference>
<evidence type="ECO:0000313" key="16">
    <source>
        <dbReference type="EMBL" id="QDZ15991.1"/>
    </source>
</evidence>
<evidence type="ECO:0000256" key="9">
    <source>
        <dbReference type="ARBA" id="ARBA00023295"/>
    </source>
</evidence>
<dbReference type="PROSITE" id="PS50022">
    <property type="entry name" value="FA58C_3"/>
    <property type="match status" value="1"/>
</dbReference>
<dbReference type="Gene3D" id="2.60.40.10">
    <property type="entry name" value="Immunoglobulins"/>
    <property type="match status" value="3"/>
</dbReference>
<keyword evidence="17" id="KW-1185">Reference proteome</keyword>
<evidence type="ECO:0000256" key="10">
    <source>
        <dbReference type="PIRSR" id="PIRSR625705-1"/>
    </source>
</evidence>
<accession>A0A5B8M6Y2</accession>
<protein>
    <recommendedName>
        <fullName evidence="3">beta-N-acetylhexosaminidase</fullName>
        <ecNumber evidence="3">3.2.1.52</ecNumber>
    </recommendedName>
</protein>
<dbReference type="PROSITE" id="PS50847">
    <property type="entry name" value="GRAM_POS_ANCHORING"/>
    <property type="match status" value="1"/>
</dbReference>
<dbReference type="Pfam" id="PF22633">
    <property type="entry name" value="F5_F8_type_C_2"/>
    <property type="match status" value="1"/>
</dbReference>
<dbReference type="InterPro" id="IPR002909">
    <property type="entry name" value="IPT_dom"/>
</dbReference>
<dbReference type="PANTHER" id="PTHR22600:SF57">
    <property type="entry name" value="BETA-N-ACETYLHEXOSAMINIDASE"/>
    <property type="match status" value="1"/>
</dbReference>
<evidence type="ECO:0000313" key="17">
    <source>
        <dbReference type="Proteomes" id="UP000320216"/>
    </source>
</evidence>
<dbReference type="EMBL" id="CP042305">
    <property type="protein sequence ID" value="QDZ15991.1"/>
    <property type="molecule type" value="Genomic_DNA"/>
</dbReference>
<keyword evidence="12" id="KW-0472">Membrane</keyword>
<dbReference type="GO" id="GO:0030203">
    <property type="term" value="P:glycosaminoglycan metabolic process"/>
    <property type="evidence" value="ECO:0007669"/>
    <property type="project" value="TreeGrafter"/>
</dbReference>
<feature type="region of interest" description="Disordered" evidence="11">
    <location>
        <begin position="49"/>
        <end position="87"/>
    </location>
</feature>
<feature type="domain" description="F5/8 type C" evidence="14">
    <location>
        <begin position="39"/>
        <end position="186"/>
    </location>
</feature>
<dbReference type="InterPro" id="IPR013783">
    <property type="entry name" value="Ig-like_fold"/>
</dbReference>
<dbReference type="InterPro" id="IPR008979">
    <property type="entry name" value="Galactose-bd-like_sf"/>
</dbReference>
<evidence type="ECO:0000259" key="14">
    <source>
        <dbReference type="PROSITE" id="PS50022"/>
    </source>
</evidence>
<feature type="signal peptide" evidence="13">
    <location>
        <begin position="1"/>
        <end position="29"/>
    </location>
</feature>
<keyword evidence="4" id="KW-0134">Cell wall</keyword>
<dbReference type="OrthoDB" id="5479351at2"/>
<dbReference type="Gene3D" id="3.30.379.10">
    <property type="entry name" value="Chitobiase/beta-hexosaminidase domain 2-like"/>
    <property type="match status" value="1"/>
</dbReference>
<feature type="active site" description="Proton donor" evidence="10">
    <location>
        <position position="477"/>
    </location>
</feature>
<reference evidence="16 17" key="1">
    <citation type="submission" date="2019-07" db="EMBL/GenBank/DDBJ databases">
        <title>Full genome sequence of Humibacter sp. WJ7-1.</title>
        <authorList>
            <person name="Im W.-T."/>
        </authorList>
    </citation>
    <scope>NUCLEOTIDE SEQUENCE [LARGE SCALE GENOMIC DNA]</scope>
    <source>
        <strain evidence="16 17">WJ7-1</strain>
    </source>
</reference>
<dbReference type="PRINTS" id="PR00738">
    <property type="entry name" value="GLHYDRLASE20"/>
</dbReference>